<evidence type="ECO:0000256" key="5">
    <source>
        <dbReference type="ARBA" id="ARBA00023163"/>
    </source>
</evidence>
<accession>A0A5C2S8Y8</accession>
<dbReference type="GO" id="GO:0000981">
    <property type="term" value="F:DNA-binding transcription factor activity, RNA polymerase II-specific"/>
    <property type="evidence" value="ECO:0007669"/>
    <property type="project" value="InterPro"/>
</dbReference>
<feature type="region of interest" description="Disordered" evidence="8">
    <location>
        <begin position="1"/>
        <end position="39"/>
    </location>
</feature>
<keyword evidence="2" id="KW-0862">Zinc</keyword>
<dbReference type="SMART" id="SM00066">
    <property type="entry name" value="GAL4"/>
    <property type="match status" value="1"/>
</dbReference>
<dbReference type="InterPro" id="IPR036864">
    <property type="entry name" value="Zn2-C6_fun-type_DNA-bd_sf"/>
</dbReference>
<keyword evidence="3" id="KW-0805">Transcription regulation</keyword>
<gene>
    <name evidence="10" type="ORF">L227DRAFT_653380</name>
</gene>
<keyword evidence="6" id="KW-0539">Nucleus</keyword>
<dbReference type="PROSITE" id="PS50048">
    <property type="entry name" value="ZN2_CY6_FUNGAL_2"/>
    <property type="match status" value="1"/>
</dbReference>
<dbReference type="SUPFAM" id="SSF57701">
    <property type="entry name" value="Zn2/Cys6 DNA-binding domain"/>
    <property type="match status" value="1"/>
</dbReference>
<dbReference type="InterPro" id="IPR001138">
    <property type="entry name" value="Zn2Cys6_DnaBD"/>
</dbReference>
<evidence type="ECO:0000313" key="11">
    <source>
        <dbReference type="Proteomes" id="UP000313359"/>
    </source>
</evidence>
<feature type="domain" description="Zn(2)-C6 fungal-type" evidence="9">
    <location>
        <begin position="48"/>
        <end position="75"/>
    </location>
</feature>
<keyword evidence="5" id="KW-0804">Transcription</keyword>
<dbReference type="CDD" id="cd00067">
    <property type="entry name" value="GAL4"/>
    <property type="match status" value="1"/>
</dbReference>
<evidence type="ECO:0000256" key="1">
    <source>
        <dbReference type="ARBA" id="ARBA00022723"/>
    </source>
</evidence>
<evidence type="ECO:0000256" key="8">
    <source>
        <dbReference type="SAM" id="MobiDB-lite"/>
    </source>
</evidence>
<keyword evidence="11" id="KW-1185">Reference proteome</keyword>
<evidence type="ECO:0000256" key="2">
    <source>
        <dbReference type="ARBA" id="ARBA00022833"/>
    </source>
</evidence>
<evidence type="ECO:0000256" key="3">
    <source>
        <dbReference type="ARBA" id="ARBA00023015"/>
    </source>
</evidence>
<keyword evidence="4" id="KW-0238">DNA-binding</keyword>
<dbReference type="EMBL" id="ML122266">
    <property type="protein sequence ID" value="RPD60262.1"/>
    <property type="molecule type" value="Genomic_DNA"/>
</dbReference>
<dbReference type="Proteomes" id="UP000313359">
    <property type="component" value="Unassembled WGS sequence"/>
</dbReference>
<feature type="region of interest" description="Disordered" evidence="8">
    <location>
        <begin position="86"/>
        <end position="123"/>
    </location>
</feature>
<protein>
    <recommendedName>
        <fullName evidence="7">Transcription activator of gluconeogenesis ERT1</fullName>
    </recommendedName>
</protein>
<evidence type="ECO:0000313" key="10">
    <source>
        <dbReference type="EMBL" id="RPD60262.1"/>
    </source>
</evidence>
<organism evidence="10 11">
    <name type="scientific">Lentinus tigrinus ALCF2SS1-6</name>
    <dbReference type="NCBI Taxonomy" id="1328759"/>
    <lineage>
        <taxon>Eukaryota</taxon>
        <taxon>Fungi</taxon>
        <taxon>Dikarya</taxon>
        <taxon>Basidiomycota</taxon>
        <taxon>Agaricomycotina</taxon>
        <taxon>Agaricomycetes</taxon>
        <taxon>Polyporales</taxon>
        <taxon>Polyporaceae</taxon>
        <taxon>Lentinus</taxon>
    </lineage>
</organism>
<dbReference type="OrthoDB" id="5575144at2759"/>
<feature type="compositionally biased region" description="Polar residues" evidence="8">
    <location>
        <begin position="107"/>
        <end position="118"/>
    </location>
</feature>
<dbReference type="GO" id="GO:0003677">
    <property type="term" value="F:DNA binding"/>
    <property type="evidence" value="ECO:0007669"/>
    <property type="project" value="UniProtKB-KW"/>
</dbReference>
<evidence type="ECO:0000256" key="6">
    <source>
        <dbReference type="ARBA" id="ARBA00023242"/>
    </source>
</evidence>
<dbReference type="Gene3D" id="4.10.240.10">
    <property type="entry name" value="Zn(2)-C6 fungal-type DNA-binding domain"/>
    <property type="match status" value="1"/>
</dbReference>
<evidence type="ECO:0000256" key="7">
    <source>
        <dbReference type="ARBA" id="ARBA00040903"/>
    </source>
</evidence>
<evidence type="ECO:0000259" key="9">
    <source>
        <dbReference type="PROSITE" id="PS50048"/>
    </source>
</evidence>
<dbReference type="PANTHER" id="PTHR47659">
    <property type="entry name" value="ZN(II)2CYS6 TRANSCRIPTION FACTOR (EUROFUNG)-RELATED"/>
    <property type="match status" value="1"/>
</dbReference>
<feature type="compositionally biased region" description="Basic residues" evidence="8">
    <location>
        <begin position="86"/>
        <end position="99"/>
    </location>
</feature>
<dbReference type="Pfam" id="PF00172">
    <property type="entry name" value="Zn_clus"/>
    <property type="match status" value="1"/>
</dbReference>
<dbReference type="PROSITE" id="PS00463">
    <property type="entry name" value="ZN2_CY6_FUNGAL_1"/>
    <property type="match status" value="1"/>
</dbReference>
<keyword evidence="1" id="KW-0479">Metal-binding</keyword>
<dbReference type="InterPro" id="IPR050335">
    <property type="entry name" value="ERT1_acuK_gluconeogen_tf"/>
</dbReference>
<dbReference type="AlphaFoldDB" id="A0A5C2S8Y8"/>
<evidence type="ECO:0000256" key="4">
    <source>
        <dbReference type="ARBA" id="ARBA00023125"/>
    </source>
</evidence>
<dbReference type="GO" id="GO:0008270">
    <property type="term" value="F:zinc ion binding"/>
    <property type="evidence" value="ECO:0007669"/>
    <property type="project" value="InterPro"/>
</dbReference>
<name>A0A5C2S8Y8_9APHY</name>
<proteinExistence type="predicted"/>
<reference evidence="10" key="1">
    <citation type="journal article" date="2018" name="Genome Biol. Evol.">
        <title>Genomics and development of Lentinus tigrinus, a white-rot wood-decaying mushroom with dimorphic fruiting bodies.</title>
        <authorList>
            <person name="Wu B."/>
            <person name="Xu Z."/>
            <person name="Knudson A."/>
            <person name="Carlson A."/>
            <person name="Chen N."/>
            <person name="Kovaka S."/>
            <person name="LaButti K."/>
            <person name="Lipzen A."/>
            <person name="Pennachio C."/>
            <person name="Riley R."/>
            <person name="Schakwitz W."/>
            <person name="Umezawa K."/>
            <person name="Ohm R.A."/>
            <person name="Grigoriev I.V."/>
            <person name="Nagy L.G."/>
            <person name="Gibbons J."/>
            <person name="Hibbett D."/>
        </authorList>
    </citation>
    <scope>NUCLEOTIDE SEQUENCE [LARGE SCALE GENOMIC DNA]</scope>
    <source>
        <strain evidence="10">ALCF2SS1-6</strain>
    </source>
</reference>
<sequence length="185" mass="20279">MPSLDISAKNNSQQPVKDSEETRSPAATNLTHGDEVRNAENRKSVRNACISCHEKHKTCDIVRPCMRCLKAGIDCKDRVRKPIVAKKHSRKPGLSRRGRQSIAKQPESATASTSTVTLDATEPSMHAAVRGSINAGNDWPIRVLSSWNDADLDDFLAELHRPLEGYMAPSQADAIFPDPLLNGVN</sequence>
<dbReference type="PANTHER" id="PTHR47659:SF7">
    <property type="entry name" value="FUNGAL TRANSCRIPTIONAL REGULATORY PROTEIN, N-TERMINAL DOMAIN-CONTAINING PROTEIN"/>
    <property type="match status" value="1"/>
</dbReference>